<dbReference type="Pfam" id="PF14558">
    <property type="entry name" value="TRP_N"/>
    <property type="match status" value="1"/>
</dbReference>
<dbReference type="InterPro" id="IPR040241">
    <property type="entry name" value="TRP_Flc/Pkd2-like"/>
</dbReference>
<keyword evidence="4" id="KW-0732">Signal</keyword>
<feature type="region of interest" description="Disordered" evidence="7">
    <location>
        <begin position="668"/>
        <end position="776"/>
    </location>
</feature>
<comment type="similarity">
    <text evidence="2">Belongs to the transient receptor potential (TRP) ion channel family.</text>
</comment>
<feature type="transmembrane region" description="Helical" evidence="8">
    <location>
        <begin position="452"/>
        <end position="474"/>
    </location>
</feature>
<dbReference type="GO" id="GO:0016020">
    <property type="term" value="C:membrane"/>
    <property type="evidence" value="ECO:0007669"/>
    <property type="project" value="UniProtKB-SubCell"/>
</dbReference>
<protein>
    <recommendedName>
        <fullName evidence="9">ML-like domain-containing protein</fullName>
    </recommendedName>
</protein>
<keyword evidence="11" id="KW-1185">Reference proteome</keyword>
<evidence type="ECO:0000256" key="3">
    <source>
        <dbReference type="ARBA" id="ARBA00022692"/>
    </source>
</evidence>
<dbReference type="InterPro" id="IPR010308">
    <property type="entry name" value="TRP_C"/>
</dbReference>
<evidence type="ECO:0000313" key="11">
    <source>
        <dbReference type="Proteomes" id="UP001412239"/>
    </source>
</evidence>
<dbReference type="Pfam" id="PF06011">
    <property type="entry name" value="TRP"/>
    <property type="match status" value="1"/>
</dbReference>
<evidence type="ECO:0000256" key="8">
    <source>
        <dbReference type="SAM" id="Phobius"/>
    </source>
</evidence>
<feature type="domain" description="ML-like" evidence="9">
    <location>
        <begin position="44"/>
        <end position="183"/>
    </location>
</feature>
<dbReference type="Proteomes" id="UP001412239">
    <property type="component" value="Unassembled WGS sequence"/>
</dbReference>
<dbReference type="GO" id="GO:0055085">
    <property type="term" value="P:transmembrane transport"/>
    <property type="evidence" value="ECO:0007669"/>
    <property type="project" value="TreeGrafter"/>
</dbReference>
<keyword evidence="5 8" id="KW-1133">Transmembrane helix</keyword>
<feature type="transmembrane region" description="Helical" evidence="8">
    <location>
        <begin position="585"/>
        <end position="604"/>
    </location>
</feature>
<keyword evidence="6 8" id="KW-0472">Membrane</keyword>
<dbReference type="PANTHER" id="PTHR31145:SF5">
    <property type="entry name" value="DUF907 DOMAIN PROTEIN (AFU_ORTHOLOGUE AFUA_2G06100)"/>
    <property type="match status" value="1"/>
</dbReference>
<dbReference type="GO" id="GO:0009272">
    <property type="term" value="P:fungal-type cell wall biogenesis"/>
    <property type="evidence" value="ECO:0007669"/>
    <property type="project" value="TreeGrafter"/>
</dbReference>
<evidence type="ECO:0000256" key="7">
    <source>
        <dbReference type="SAM" id="MobiDB-lite"/>
    </source>
</evidence>
<comment type="subcellular location">
    <subcellularLocation>
        <location evidence="1">Membrane</location>
        <topology evidence="1">Multi-pass membrane protein</topology>
    </subcellularLocation>
</comment>
<feature type="transmembrane region" description="Helical" evidence="8">
    <location>
        <begin position="528"/>
        <end position="548"/>
    </location>
</feature>
<feature type="transmembrane region" description="Helical" evidence="8">
    <location>
        <begin position="374"/>
        <end position="399"/>
    </location>
</feature>
<feature type="transmembrane region" description="Helical" evidence="8">
    <location>
        <begin position="420"/>
        <end position="446"/>
    </location>
</feature>
<gene>
    <name evidence="10" type="ORF">GSTUAT00004272001</name>
</gene>
<dbReference type="SMART" id="SM01320">
    <property type="entry name" value="TRP_N"/>
    <property type="match status" value="1"/>
</dbReference>
<evidence type="ECO:0000256" key="1">
    <source>
        <dbReference type="ARBA" id="ARBA00004141"/>
    </source>
</evidence>
<evidence type="ECO:0000256" key="4">
    <source>
        <dbReference type="ARBA" id="ARBA00022729"/>
    </source>
</evidence>
<dbReference type="EMBL" id="LN891015">
    <property type="protein sequence ID" value="CUS11645.1"/>
    <property type="molecule type" value="Genomic_DNA"/>
</dbReference>
<dbReference type="InterPro" id="IPR032800">
    <property type="entry name" value="TRP_N"/>
</dbReference>
<proteinExistence type="inferred from homology"/>
<feature type="transmembrane region" description="Helical" evidence="8">
    <location>
        <begin position="616"/>
        <end position="645"/>
    </location>
</feature>
<evidence type="ECO:0000259" key="9">
    <source>
        <dbReference type="SMART" id="SM01320"/>
    </source>
</evidence>
<evidence type="ECO:0000256" key="5">
    <source>
        <dbReference type="ARBA" id="ARBA00022989"/>
    </source>
</evidence>
<feature type="compositionally biased region" description="Low complexity" evidence="7">
    <location>
        <begin position="11"/>
        <end position="21"/>
    </location>
</feature>
<dbReference type="PANTHER" id="PTHR31145">
    <property type="entry name" value="INTEGRAL MEMBRANE PROTEIN (AFU_ORTHOLOGUE AFUA_7G01610)"/>
    <property type="match status" value="1"/>
</dbReference>
<reference evidence="10" key="1">
    <citation type="submission" date="2015-10" db="EMBL/GenBank/DDBJ databases">
        <authorList>
            <person name="Regsiter A."/>
            <person name="william w."/>
        </authorList>
    </citation>
    <scope>NUCLEOTIDE SEQUENCE</scope>
    <source>
        <strain evidence="10">Montdore</strain>
    </source>
</reference>
<feature type="compositionally biased region" description="Polar residues" evidence="7">
    <location>
        <begin position="723"/>
        <end position="737"/>
    </location>
</feature>
<keyword evidence="3 8" id="KW-0812">Transmembrane</keyword>
<evidence type="ECO:0000256" key="2">
    <source>
        <dbReference type="ARBA" id="ARBA00010642"/>
    </source>
</evidence>
<name>A0A292PY67_9PEZI</name>
<dbReference type="AlphaFoldDB" id="A0A292PY67"/>
<feature type="transmembrane region" description="Helical" evidence="8">
    <location>
        <begin position="554"/>
        <end position="573"/>
    </location>
</feature>
<accession>A0A292PY67</accession>
<evidence type="ECO:0000313" key="10">
    <source>
        <dbReference type="EMBL" id="CUS11645.1"/>
    </source>
</evidence>
<evidence type="ECO:0000256" key="6">
    <source>
        <dbReference type="ARBA" id="ARBA00023136"/>
    </source>
</evidence>
<sequence>MLLRNLFPGGSAPSTSNASKSPSSLISAFLLFSTLGALPVQATDVLETNGFSTCLATGDIKVDKMNVKYDKANGFVTFDLAGSSTREQKVKAVLTVTAYGRKVYEKTIDPCVQGITQLCPLPKGTFAAKDKLDIPPEFASMIPAIAFQIPDLDGMAKLELRSSEDDKQLACLQSVVQNGKTANQPSVQYVTAGIAAAALVLSGVSALGAAGAGSGAGPSPNFGDVMLWFQNVAMNGMLSVDYPPVYRSFVSNFGWSTGIIPWEGMQRSIDGFRKATGGHLEKNSIDFLMNATLVYSGESSTESGNTTAGSKSRRALDWTVAQVFERAVEVNGTTIAGNGTNSTSTDDAQAKVMHYVEGVQAYVEKLQIPSANTFMTVLLIFAIVIAAIAVCILLFKVILEAWSLFASFPKALTGFRKRYWGFLATTIVRLVLVLYGTWTLYCFYQFKNGDSWGAHVLAGVTLTVFTAVLGFFAVRIFILARRQKAIDDENEAAALKGDGEHKPHDKLFAHKPYMRRYGLFYDQFKTDFWWIFLPLIVYAFAKGAFIALGDGHGLVQTVGQLGCEVILLVLLLWNRPYNSKAGNVLNTIISVVRVLSVVCLIVFVEELGIAADTKTVTGVALIVIQSVLTAVLAICIAINAIIVMCKQNPHTKRRKELEKQREADILTPLGPRHSMIGAPVGHGPDGKGRYSAAPARDDFLLNDASGRTDYPLHHMTPAPPPQNRFSHNRSVSSSTDRQGLMGSAAPMPLAHGRNDSQGGYDEYRGSPYHPSSGRGY</sequence>
<feature type="region of interest" description="Disordered" evidence="7">
    <location>
        <begin position="1"/>
        <end position="21"/>
    </location>
</feature>
<organism evidence="10 11">
    <name type="scientific">Tuber aestivum</name>
    <name type="common">summer truffle</name>
    <dbReference type="NCBI Taxonomy" id="59557"/>
    <lineage>
        <taxon>Eukaryota</taxon>
        <taxon>Fungi</taxon>
        <taxon>Dikarya</taxon>
        <taxon>Ascomycota</taxon>
        <taxon>Pezizomycotina</taxon>
        <taxon>Pezizomycetes</taxon>
        <taxon>Pezizales</taxon>
        <taxon>Tuberaceae</taxon>
        <taxon>Tuber</taxon>
    </lineage>
</organism>